<keyword evidence="2" id="KW-1185">Reference proteome</keyword>
<evidence type="ECO:0008006" key="3">
    <source>
        <dbReference type="Google" id="ProtNLM"/>
    </source>
</evidence>
<reference evidence="1" key="1">
    <citation type="submission" date="2025-08" db="UniProtKB">
        <authorList>
            <consortium name="Ensembl"/>
        </authorList>
    </citation>
    <scope>IDENTIFICATION</scope>
</reference>
<name>A0A8C4NH98_EPTBU</name>
<proteinExistence type="predicted"/>
<dbReference type="Ensembl" id="ENSEBUT00000007119.1">
    <property type="protein sequence ID" value="ENSEBUP00000006659.1"/>
    <property type="gene ID" value="ENSEBUG00000004376.1"/>
</dbReference>
<accession>A0A8C4NH98</accession>
<protein>
    <recommendedName>
        <fullName evidence="3">Non-specific serine/threonine protein kinase</fullName>
    </recommendedName>
</protein>
<dbReference type="Proteomes" id="UP000694388">
    <property type="component" value="Unplaced"/>
</dbReference>
<organism evidence="1 2">
    <name type="scientific">Eptatretus burgeri</name>
    <name type="common">Inshore hagfish</name>
    <dbReference type="NCBI Taxonomy" id="7764"/>
    <lineage>
        <taxon>Eukaryota</taxon>
        <taxon>Metazoa</taxon>
        <taxon>Chordata</taxon>
        <taxon>Craniata</taxon>
        <taxon>Vertebrata</taxon>
        <taxon>Cyclostomata</taxon>
        <taxon>Myxini</taxon>
        <taxon>Myxiniformes</taxon>
        <taxon>Myxinidae</taxon>
        <taxon>Eptatretinae</taxon>
        <taxon>Eptatretus</taxon>
    </lineage>
</organism>
<sequence>SSHGTQHTNSATGLFLNKQKMSSLSFAPPPSHPGVVDVTAGLFFLFAEEGEGRLHCSFGKYNCSRKLVFIFFLSFLSPASACSACGRAVPCSPSPPAIIGVSPPSLPPFRFAASPPALEGAVMLEPPELPEETLMEREHTDTLHDLSLVLDFARGLMIVGDARSGETGDLADYQQSSVTDQISQFSRNWGAAERLLLYMKAAEVVGSVLHLARERVNEGRLSPTAAVKKVVRCLNEEFRRCVAVCRSLSVDLAPFLAGKQRLMSGTGVGGSVTAEYIAYSHALDLVRSAALDEMFRGDCGVRERYHLAARLLEGLALILPTAHDAQLLHQCKGRHSMAKLQHSHDTV</sequence>
<dbReference type="AlphaFoldDB" id="A0A8C4NH98"/>
<reference evidence="1" key="2">
    <citation type="submission" date="2025-09" db="UniProtKB">
        <authorList>
            <consortium name="Ensembl"/>
        </authorList>
    </citation>
    <scope>IDENTIFICATION</scope>
</reference>
<evidence type="ECO:0000313" key="2">
    <source>
        <dbReference type="Proteomes" id="UP000694388"/>
    </source>
</evidence>
<evidence type="ECO:0000313" key="1">
    <source>
        <dbReference type="Ensembl" id="ENSEBUP00000006659.1"/>
    </source>
</evidence>
<dbReference type="GeneTree" id="ENSGT00940000156664"/>